<keyword evidence="11" id="KW-0539">Nucleus</keyword>
<evidence type="ECO:0008006" key="18">
    <source>
        <dbReference type="Google" id="ProtNLM"/>
    </source>
</evidence>
<dbReference type="STRING" id="2018661.A0A2A2KFI6"/>
<evidence type="ECO:0000259" key="14">
    <source>
        <dbReference type="PROSITE" id="PS51192"/>
    </source>
</evidence>
<evidence type="ECO:0000313" key="16">
    <source>
        <dbReference type="EMBL" id="PAV72628.1"/>
    </source>
</evidence>
<evidence type="ECO:0000256" key="6">
    <source>
        <dbReference type="ARBA" id="ARBA00022806"/>
    </source>
</evidence>
<evidence type="ECO:0000313" key="17">
    <source>
        <dbReference type="Proteomes" id="UP000218231"/>
    </source>
</evidence>
<dbReference type="CDD" id="cd18795">
    <property type="entry name" value="SF2_C_Ski2"/>
    <property type="match status" value="1"/>
</dbReference>
<feature type="region of interest" description="Disordered" evidence="13">
    <location>
        <begin position="64"/>
        <end position="103"/>
    </location>
</feature>
<evidence type="ECO:0000259" key="15">
    <source>
        <dbReference type="PROSITE" id="PS51194"/>
    </source>
</evidence>
<feature type="compositionally biased region" description="Low complexity" evidence="13">
    <location>
        <begin position="78"/>
        <end position="89"/>
    </location>
</feature>
<dbReference type="AlphaFoldDB" id="A0A2A2KFI6"/>
<feature type="region of interest" description="Disordered" evidence="13">
    <location>
        <begin position="907"/>
        <end position="927"/>
    </location>
</feature>
<evidence type="ECO:0000256" key="5">
    <source>
        <dbReference type="ARBA" id="ARBA00022801"/>
    </source>
</evidence>
<evidence type="ECO:0000256" key="10">
    <source>
        <dbReference type="ARBA" id="ARBA00023204"/>
    </source>
</evidence>
<dbReference type="InterPro" id="IPR009400">
    <property type="entry name" value="TFIIH_TTDA/Tfb5"/>
</dbReference>
<keyword evidence="17" id="KW-1185">Reference proteome</keyword>
<feature type="region of interest" description="Disordered" evidence="13">
    <location>
        <begin position="1020"/>
        <end position="1231"/>
    </location>
</feature>
<evidence type="ECO:0000256" key="11">
    <source>
        <dbReference type="ARBA" id="ARBA00023242"/>
    </source>
</evidence>
<dbReference type="InterPro" id="IPR011545">
    <property type="entry name" value="DEAD/DEAH_box_helicase_dom"/>
</dbReference>
<dbReference type="SUPFAM" id="SSF46785">
    <property type="entry name" value="Winged helix' DNA-binding domain"/>
    <property type="match status" value="1"/>
</dbReference>
<dbReference type="PANTHER" id="PTHR47961:SF12">
    <property type="entry name" value="HELICASE POLQ-LIKE"/>
    <property type="match status" value="1"/>
</dbReference>
<dbReference type="FunFam" id="3.40.50.300:FF:000813">
    <property type="entry name" value="helicase POLQ-like isoform X1"/>
    <property type="match status" value="1"/>
</dbReference>
<dbReference type="EMBL" id="LIAE01008744">
    <property type="protein sequence ID" value="PAV72628.1"/>
    <property type="molecule type" value="Genomic_DNA"/>
</dbReference>
<dbReference type="InterPro" id="IPR001650">
    <property type="entry name" value="Helicase_C-like"/>
</dbReference>
<feature type="compositionally biased region" description="Basic and acidic residues" evidence="13">
    <location>
        <begin position="1047"/>
        <end position="1057"/>
    </location>
</feature>
<protein>
    <recommendedName>
        <fullName evidence="18">DNA helicase</fullName>
    </recommendedName>
</protein>
<dbReference type="FunFam" id="3.30.70.1220:FF:000001">
    <property type="entry name" value="General transcription factor IIH subunit 5"/>
    <property type="match status" value="1"/>
</dbReference>
<dbReference type="SMART" id="SM00487">
    <property type="entry name" value="DEXDc"/>
    <property type="match status" value="1"/>
</dbReference>
<evidence type="ECO:0000256" key="12">
    <source>
        <dbReference type="ARBA" id="ARBA00048988"/>
    </source>
</evidence>
<dbReference type="SUPFAM" id="SSF142897">
    <property type="entry name" value="TFB5-like"/>
    <property type="match status" value="1"/>
</dbReference>
<evidence type="ECO:0000256" key="3">
    <source>
        <dbReference type="ARBA" id="ARBA00022741"/>
    </source>
</evidence>
<dbReference type="Pfam" id="PF00271">
    <property type="entry name" value="Helicase_C"/>
    <property type="match status" value="1"/>
</dbReference>
<dbReference type="PANTHER" id="PTHR47961">
    <property type="entry name" value="DNA POLYMERASE THETA, PUTATIVE (AFU_ORTHOLOGUE AFUA_1G05260)-RELATED"/>
    <property type="match status" value="1"/>
</dbReference>
<comment type="subcellular location">
    <subcellularLocation>
        <location evidence="1">Nucleus</location>
    </subcellularLocation>
</comment>
<keyword evidence="8" id="KW-0805">Transcription regulation</keyword>
<dbReference type="InterPro" id="IPR050474">
    <property type="entry name" value="Hel308_SKI2-like"/>
</dbReference>
<comment type="similarity">
    <text evidence="2">Belongs to the TFB5 family.</text>
</comment>
<name>A0A2A2KFI6_9BILA</name>
<dbReference type="Pfam" id="PF06331">
    <property type="entry name" value="Tfb5"/>
    <property type="match status" value="1"/>
</dbReference>
<evidence type="ECO:0000256" key="13">
    <source>
        <dbReference type="SAM" id="MobiDB-lite"/>
    </source>
</evidence>
<dbReference type="Pfam" id="PF00270">
    <property type="entry name" value="DEAD"/>
    <property type="match status" value="1"/>
</dbReference>
<dbReference type="InterPro" id="IPR027417">
    <property type="entry name" value="P-loop_NTPase"/>
</dbReference>
<dbReference type="GO" id="GO:0005524">
    <property type="term" value="F:ATP binding"/>
    <property type="evidence" value="ECO:0007669"/>
    <property type="project" value="UniProtKB-KW"/>
</dbReference>
<feature type="domain" description="Helicase C-terminal" evidence="15">
    <location>
        <begin position="439"/>
        <end position="628"/>
    </location>
</feature>
<sequence>MVNVKKGILVTCDPAMRQLLIHLDESLTLGSKFIYKELDETHLFIDKEIVPVLEEKLDQIMEQMNPEGDSGRKPAYVTPSPRTAAASRRASIRGKSLEKKTPSQLITKSSQIVSAKSKVFWTNLPETDSQGLENISNKARKRLSTESVEQQQQDSLCLSNSLGSDSNLSVSIQRAPTAPTTDSAFFDDFDSDSGLVRITPSPVQIISEPIVCGLPKSYFDKYLANRRIPQLYEWQRECLDDSRILNGENFIISLPTGAGKTAVAEILMLRECLYNRRNAILLLPYVAIVKEKISSLSFFEDEFGIVIEEYAASKGRLPPIKRRSSGSVYVATIEKGNMLINSLLEQNQLQQIGLLVVDEMHMIGDRSRGATIEHILIKYRYKTRGQVIGISATMSNLDELQRAFGALLYSTSFRPIPLDEYIKVGQTIHKIVPGGKTIPYRDLPPNVAIVFCPNKKNCENLALMLSRVVPKSFTQYRVQEKQKIINNIREEDNENIDNILATCIKSGIAFHHSGLTHDERKQIETGFIDGTICVICATSTLAAGVNLPAKMVIIKSPMVGIDRLGKAQYMQMVGRAGRAGFDKAGESYIILKPGKDEKEFRQLLQEPLPSCISQLDGPTFKKLVLDLIALNIARTVDEMLRVLSHSLLFVQKPSEVPQLLREATDKLVEMKLLHLNDDTFAIAPLGMASFSSGIDPVFSSPLHQCLKLTLCKGLVFSSHFHLLYIISPYDIACEYINIAQDEKDLLTRLGLQEGRIIQRIMYRKRLQTGEDEMRLYIAFILRCIWNQESHFDVARKFNVERGWLQLLLQNSVVQAGALARFSEKLPEMWPLKLLLPELVQRLGDVARQELIPLIEIEGVRRARAVQLYDAGYKTVAQVAAASYMEIIQKIGPMRKAQAVQIIRSAKKMGTKHHSKSGSSDHRKRKIDSHKKAVTSDLLPLSSFISSPHLLAENAIDSLDATLVDAMLPPFLKNRNREDVLQLMTEELKTMSRRKILKIIEGKLLSEVDESVPDEVADLFADRKDEDADEEEFDISEGGSAYSEDELESRRTTPERYRIRTSSPASEETEGKRSGQDLGGESEDGQRRVVLDDEEEIRTEAEVEGASEIEKQTEGTENGTAGEENHVIIVGAQEQQENGEEATVNGAAPAEEDEIEEGEIRDSPEDEHLSTISTESLSLDRRVGISSRRPRRSNSAAGGVVVSVSSASTPSSSSSPPPSDESELVVSDIELE</sequence>
<dbReference type="SMART" id="SM00490">
    <property type="entry name" value="HELICc"/>
    <property type="match status" value="1"/>
</dbReference>
<feature type="compositionally biased region" description="Basic and acidic residues" evidence="13">
    <location>
        <begin position="1157"/>
        <end position="1168"/>
    </location>
</feature>
<dbReference type="GO" id="GO:0003676">
    <property type="term" value="F:nucleic acid binding"/>
    <property type="evidence" value="ECO:0007669"/>
    <property type="project" value="InterPro"/>
</dbReference>
<comment type="caution">
    <text evidence="16">The sequence shown here is derived from an EMBL/GenBank/DDBJ whole genome shotgun (WGS) entry which is preliminary data.</text>
</comment>
<keyword evidence="4" id="KW-0227">DNA damage</keyword>
<dbReference type="InterPro" id="IPR035935">
    <property type="entry name" value="TFB5-like_sf"/>
</dbReference>
<gene>
    <name evidence="16" type="ORF">WR25_21083</name>
</gene>
<dbReference type="GO" id="GO:0016787">
    <property type="term" value="F:hydrolase activity"/>
    <property type="evidence" value="ECO:0007669"/>
    <property type="project" value="UniProtKB-KW"/>
</dbReference>
<evidence type="ECO:0000256" key="9">
    <source>
        <dbReference type="ARBA" id="ARBA00023163"/>
    </source>
</evidence>
<feature type="compositionally biased region" description="Low complexity" evidence="13">
    <location>
        <begin position="1192"/>
        <end position="1213"/>
    </location>
</feature>
<dbReference type="CDD" id="cd18026">
    <property type="entry name" value="DEXHc_POLQ-like"/>
    <property type="match status" value="1"/>
</dbReference>
<dbReference type="GO" id="GO:0043138">
    <property type="term" value="F:3'-5' DNA helicase activity"/>
    <property type="evidence" value="ECO:0007669"/>
    <property type="project" value="UniProtKB-EC"/>
</dbReference>
<organism evidence="16 17">
    <name type="scientific">Diploscapter pachys</name>
    <dbReference type="NCBI Taxonomy" id="2018661"/>
    <lineage>
        <taxon>Eukaryota</taxon>
        <taxon>Metazoa</taxon>
        <taxon>Ecdysozoa</taxon>
        <taxon>Nematoda</taxon>
        <taxon>Chromadorea</taxon>
        <taxon>Rhabditida</taxon>
        <taxon>Rhabditina</taxon>
        <taxon>Rhabditomorpha</taxon>
        <taxon>Rhabditoidea</taxon>
        <taxon>Rhabditidae</taxon>
        <taxon>Diploscapter</taxon>
    </lineage>
</organism>
<dbReference type="Pfam" id="PF20470">
    <property type="entry name" value="HTH_61"/>
    <property type="match status" value="1"/>
</dbReference>
<feature type="compositionally biased region" description="Acidic residues" evidence="13">
    <location>
        <begin position="1091"/>
        <end position="1106"/>
    </location>
</feature>
<keyword evidence="9" id="KW-0804">Transcription</keyword>
<dbReference type="SUPFAM" id="SSF158702">
    <property type="entry name" value="Sec63 N-terminal domain-like"/>
    <property type="match status" value="1"/>
</dbReference>
<accession>A0A2A2KFI6</accession>
<dbReference type="InterPro" id="IPR046931">
    <property type="entry name" value="HTH_61"/>
</dbReference>
<dbReference type="GO" id="GO:0006289">
    <property type="term" value="P:nucleotide-excision repair"/>
    <property type="evidence" value="ECO:0007669"/>
    <property type="project" value="InterPro"/>
</dbReference>
<dbReference type="InterPro" id="IPR014001">
    <property type="entry name" value="Helicase_ATP-bd"/>
</dbReference>
<feature type="domain" description="Helicase ATP-binding" evidence="14">
    <location>
        <begin position="241"/>
        <end position="412"/>
    </location>
</feature>
<dbReference type="OrthoDB" id="2320933at2759"/>
<evidence type="ECO:0000256" key="7">
    <source>
        <dbReference type="ARBA" id="ARBA00022840"/>
    </source>
</evidence>
<evidence type="ECO:0000256" key="1">
    <source>
        <dbReference type="ARBA" id="ARBA00004123"/>
    </source>
</evidence>
<keyword evidence="5" id="KW-0378">Hydrolase</keyword>
<comment type="catalytic activity">
    <reaction evidence="12">
        <text>ATP + H2O = ADP + phosphate + H(+)</text>
        <dbReference type="Rhea" id="RHEA:13065"/>
        <dbReference type="ChEBI" id="CHEBI:15377"/>
        <dbReference type="ChEBI" id="CHEBI:15378"/>
        <dbReference type="ChEBI" id="CHEBI:30616"/>
        <dbReference type="ChEBI" id="CHEBI:43474"/>
        <dbReference type="ChEBI" id="CHEBI:456216"/>
        <dbReference type="EC" id="5.6.2.4"/>
    </reaction>
</comment>
<reference evidence="16 17" key="1">
    <citation type="journal article" date="2017" name="Curr. Biol.">
        <title>Genome architecture and evolution of a unichromosomal asexual nematode.</title>
        <authorList>
            <person name="Fradin H."/>
            <person name="Zegar C."/>
            <person name="Gutwein M."/>
            <person name="Lucas J."/>
            <person name="Kovtun M."/>
            <person name="Corcoran D."/>
            <person name="Baugh L.R."/>
            <person name="Kiontke K."/>
            <person name="Gunsalus K."/>
            <person name="Fitch D.H."/>
            <person name="Piano F."/>
        </authorList>
    </citation>
    <scope>NUCLEOTIDE SEQUENCE [LARGE SCALE GENOMIC DNA]</scope>
    <source>
        <strain evidence="16">PF1309</strain>
    </source>
</reference>
<evidence type="ECO:0000256" key="4">
    <source>
        <dbReference type="ARBA" id="ARBA00022763"/>
    </source>
</evidence>
<proteinExistence type="inferred from homology"/>
<dbReference type="SUPFAM" id="SSF52540">
    <property type="entry name" value="P-loop containing nucleoside triphosphate hydrolases"/>
    <property type="match status" value="1"/>
</dbReference>
<dbReference type="PROSITE" id="PS51194">
    <property type="entry name" value="HELICASE_CTER"/>
    <property type="match status" value="1"/>
</dbReference>
<dbReference type="GO" id="GO:0006367">
    <property type="term" value="P:transcription initiation at RNA polymerase II promoter"/>
    <property type="evidence" value="ECO:0007669"/>
    <property type="project" value="InterPro"/>
</dbReference>
<dbReference type="Gene3D" id="3.40.50.300">
    <property type="entry name" value="P-loop containing nucleotide triphosphate hydrolases"/>
    <property type="match status" value="2"/>
</dbReference>
<dbReference type="Pfam" id="PF15335">
    <property type="entry name" value="CAAP1"/>
    <property type="match status" value="1"/>
</dbReference>
<keyword evidence="10" id="KW-0234">DNA repair</keyword>
<dbReference type="Proteomes" id="UP000218231">
    <property type="component" value="Unassembled WGS sequence"/>
</dbReference>
<keyword evidence="7" id="KW-0067">ATP-binding</keyword>
<dbReference type="Pfam" id="PF21099">
    <property type="entry name" value="POLQ_helical"/>
    <property type="match status" value="1"/>
</dbReference>
<dbReference type="Gene3D" id="1.10.3380.20">
    <property type="match status" value="1"/>
</dbReference>
<dbReference type="SMART" id="SM01395">
    <property type="entry name" value="Tbf5"/>
    <property type="match status" value="1"/>
</dbReference>
<dbReference type="Gene3D" id="3.30.70.1220">
    <property type="entry name" value="TFB5-like"/>
    <property type="match status" value="1"/>
</dbReference>
<dbReference type="InterPro" id="IPR038991">
    <property type="entry name" value="CAAP1"/>
</dbReference>
<evidence type="ECO:0000256" key="2">
    <source>
        <dbReference type="ARBA" id="ARBA00007470"/>
    </source>
</evidence>
<dbReference type="GO" id="GO:0000439">
    <property type="term" value="C:transcription factor TFIIH core complex"/>
    <property type="evidence" value="ECO:0007669"/>
    <property type="project" value="InterPro"/>
</dbReference>
<dbReference type="Gene3D" id="1.10.150.20">
    <property type="entry name" value="5' to 3' exonuclease, C-terminal subdomain"/>
    <property type="match status" value="1"/>
</dbReference>
<dbReference type="PROSITE" id="PS51192">
    <property type="entry name" value="HELICASE_ATP_BIND_1"/>
    <property type="match status" value="1"/>
</dbReference>
<dbReference type="InterPro" id="IPR048960">
    <property type="entry name" value="POLQ-like_helical"/>
</dbReference>
<evidence type="ECO:0000256" key="8">
    <source>
        <dbReference type="ARBA" id="ARBA00023015"/>
    </source>
</evidence>
<keyword evidence="3" id="KW-0547">Nucleotide-binding</keyword>
<dbReference type="InterPro" id="IPR036390">
    <property type="entry name" value="WH_DNA-bd_sf"/>
</dbReference>
<dbReference type="GO" id="GO:0042981">
    <property type="term" value="P:regulation of apoptotic process"/>
    <property type="evidence" value="ECO:0007669"/>
    <property type="project" value="InterPro"/>
</dbReference>
<keyword evidence="6" id="KW-0347">Helicase</keyword>